<evidence type="ECO:0000256" key="1">
    <source>
        <dbReference type="SAM" id="MobiDB-lite"/>
    </source>
</evidence>
<feature type="transmembrane region" description="Helical" evidence="2">
    <location>
        <begin position="34"/>
        <end position="55"/>
    </location>
</feature>
<comment type="caution">
    <text evidence="3">The sequence shown here is derived from an EMBL/GenBank/DDBJ whole genome shotgun (WGS) entry which is preliminary data.</text>
</comment>
<reference evidence="3 4" key="1">
    <citation type="submission" date="2016-07" db="EMBL/GenBank/DDBJ databases">
        <title>Pervasive Adenine N6-methylation of Active Genes in Fungi.</title>
        <authorList>
            <consortium name="DOE Joint Genome Institute"/>
            <person name="Mondo S.J."/>
            <person name="Dannebaum R.O."/>
            <person name="Kuo R.C."/>
            <person name="Labutti K."/>
            <person name="Haridas S."/>
            <person name="Kuo A."/>
            <person name="Salamov A."/>
            <person name="Ahrendt S.R."/>
            <person name="Lipzen A."/>
            <person name="Sullivan W."/>
            <person name="Andreopoulos W.B."/>
            <person name="Clum A."/>
            <person name="Lindquist E."/>
            <person name="Daum C."/>
            <person name="Ramamoorthy G.K."/>
            <person name="Gryganskyi A."/>
            <person name="Culley D."/>
            <person name="Magnuson J.K."/>
            <person name="James T.Y."/>
            <person name="O'Malley M.A."/>
            <person name="Stajich J.E."/>
            <person name="Spatafora J.W."/>
            <person name="Visel A."/>
            <person name="Grigoriev I.V."/>
        </authorList>
    </citation>
    <scope>NUCLEOTIDE SEQUENCE [LARGE SCALE GENOMIC DNA]</scope>
    <source>
        <strain evidence="3 4">PL171</strain>
    </source>
</reference>
<evidence type="ECO:0000313" key="4">
    <source>
        <dbReference type="Proteomes" id="UP000193411"/>
    </source>
</evidence>
<accession>A0A1Y2I1G5</accession>
<keyword evidence="2" id="KW-0812">Transmembrane</keyword>
<feature type="region of interest" description="Disordered" evidence="1">
    <location>
        <begin position="120"/>
        <end position="146"/>
    </location>
</feature>
<dbReference type="Proteomes" id="UP000193411">
    <property type="component" value="Unassembled WGS sequence"/>
</dbReference>
<evidence type="ECO:0000313" key="3">
    <source>
        <dbReference type="EMBL" id="ORZ40697.1"/>
    </source>
</evidence>
<organism evidence="3 4">
    <name type="scientific">Catenaria anguillulae PL171</name>
    <dbReference type="NCBI Taxonomy" id="765915"/>
    <lineage>
        <taxon>Eukaryota</taxon>
        <taxon>Fungi</taxon>
        <taxon>Fungi incertae sedis</taxon>
        <taxon>Blastocladiomycota</taxon>
        <taxon>Blastocladiomycetes</taxon>
        <taxon>Blastocladiales</taxon>
        <taxon>Catenariaceae</taxon>
        <taxon>Catenaria</taxon>
    </lineage>
</organism>
<sequence length="293" mass="31551">MPQLPSPDAAALFRRATPSAPSSSSAQPSNDANVALVAIIASASFIFLLMLVCVCRSLRRHPMQPGCLHWFIGRSAPRPAETPRGTPAAAGTSPRRLSVIQDEITREYYRRSAIMAVAGPRGGSQIGFPPTSGWDPSKPPSEVFTPPPAYLPDRPISYHELPMAAASSSQVNRSTRSSVLRDSLPESPTVLQSANAFPSSPSTSRRTRPQTIDDVLGLAATSPELRAADPPPPAYAPFSDIPLVDMDVDVEDDDNLPVGHGAGRRSYLAGHVRFAQQHDRARHQHHHEPTGRT</sequence>
<name>A0A1Y2I1G5_9FUNG</name>
<dbReference type="EMBL" id="MCFL01000002">
    <property type="protein sequence ID" value="ORZ40697.1"/>
    <property type="molecule type" value="Genomic_DNA"/>
</dbReference>
<proteinExistence type="predicted"/>
<dbReference type="AlphaFoldDB" id="A0A1Y2I1G5"/>
<keyword evidence="4" id="KW-1185">Reference proteome</keyword>
<feature type="compositionally biased region" description="Low complexity" evidence="1">
    <location>
        <begin position="167"/>
        <end position="178"/>
    </location>
</feature>
<keyword evidence="2" id="KW-1133">Transmembrane helix</keyword>
<evidence type="ECO:0000256" key="2">
    <source>
        <dbReference type="SAM" id="Phobius"/>
    </source>
</evidence>
<feature type="region of interest" description="Disordered" evidence="1">
    <location>
        <begin position="164"/>
        <end position="210"/>
    </location>
</feature>
<protein>
    <submittedName>
        <fullName evidence="3">Uncharacterized protein</fullName>
    </submittedName>
</protein>
<gene>
    <name evidence="3" type="ORF">BCR44DRAFT_1423623</name>
</gene>
<keyword evidence="2" id="KW-0472">Membrane</keyword>